<dbReference type="GO" id="GO:0008218">
    <property type="term" value="P:bioluminescence"/>
    <property type="evidence" value="ECO:0007669"/>
    <property type="project" value="InterPro"/>
</dbReference>
<dbReference type="GO" id="GO:0047474">
    <property type="term" value="F:long-chain fatty acid--protein ligase activity"/>
    <property type="evidence" value="ECO:0007669"/>
    <property type="project" value="InterPro"/>
</dbReference>
<organism evidence="3 4">
    <name type="scientific">Aerococcus urinae</name>
    <dbReference type="NCBI Taxonomy" id="1376"/>
    <lineage>
        <taxon>Bacteria</taxon>
        <taxon>Bacillati</taxon>
        <taxon>Bacillota</taxon>
        <taxon>Bacilli</taxon>
        <taxon>Lactobacillales</taxon>
        <taxon>Aerococcaceae</taxon>
        <taxon>Aerococcus</taxon>
    </lineage>
</organism>
<dbReference type="Proteomes" id="UP001069145">
    <property type="component" value="Unassembled WGS sequence"/>
</dbReference>
<evidence type="ECO:0000313" key="5">
    <source>
        <dbReference type="Proteomes" id="UP001069145"/>
    </source>
</evidence>
<reference evidence="2" key="2">
    <citation type="submission" date="2022-09" db="EMBL/GenBank/DDBJ databases">
        <title>Aerococcus urinae taxonomy study.</title>
        <authorList>
            <person name="Christensen J."/>
            <person name="Senneby E."/>
        </authorList>
    </citation>
    <scope>NUCLEOTIDE SEQUENCE</scope>
    <source>
        <strain evidence="2">NLD-066-U95</strain>
    </source>
</reference>
<reference evidence="3 4" key="1">
    <citation type="submission" date="2020-12" db="EMBL/GenBank/DDBJ databases">
        <title>FDA dAtabase for Regulatory Grade micrObial Sequences (FDA-ARGOS): Supporting development and validation of Infectious Disease Dx tests.</title>
        <authorList>
            <person name="Sproer C."/>
            <person name="Gronow S."/>
            <person name="Severitt S."/>
            <person name="Schroder I."/>
            <person name="Tallon L."/>
            <person name="Sadzewicz L."/>
            <person name="Zhao X."/>
            <person name="Boylan J."/>
            <person name="Ott S."/>
            <person name="Bowen H."/>
            <person name="Vavikolanu K."/>
            <person name="Mehta A."/>
            <person name="Aluvathingal J."/>
            <person name="Nadendla S."/>
            <person name="Lowell S."/>
            <person name="Myers T."/>
            <person name="Yan Y."/>
            <person name="Sichtig H."/>
        </authorList>
    </citation>
    <scope>NUCLEOTIDE SEQUENCE [LARGE SCALE GENOMIC DNA]</scope>
    <source>
        <strain evidence="3 4">FDAARGOS_911</strain>
    </source>
</reference>
<evidence type="ECO:0000313" key="3">
    <source>
        <dbReference type="EMBL" id="QPS01225.1"/>
    </source>
</evidence>
<dbReference type="SUPFAM" id="SSF56801">
    <property type="entry name" value="Acetyl-CoA synthetase-like"/>
    <property type="match status" value="1"/>
</dbReference>
<proteinExistence type="predicted"/>
<dbReference type="AlphaFoldDB" id="A0A0X8FE31"/>
<sequence length="345" mass="39203">MKKIIKHFIEHPEEKENFNDMALLLFEYLYKHNQDYQQFCQRRAVGIRQVRHWKDIPAVSTDAFKNAFLSATPHEQCSRIFMTSGTTTGISGKHYHKDLEIYDLSALLGFKQYVTDKSLPTAILFPNEEEMPNSSLAHYLEILKANGQPDSMHFITEKGLEVAALKEWLMAHQKQPVIILGASYSFVHLFEALSQGEVLPIHPDSLLFDTGGFKNFSKVYQLDTFYQKLLSVFPVRTNPVNMYGMTELSTEYYTQFAFDKVLLKRGPHWIKYKIIDPATGLEVEQGKPGLLVHIDLANINSVPAIQTGDLAIDHGCGFELLGRVKNGEPKGCSIAAKDWLEGHHD</sequence>
<dbReference type="Gene3D" id="3.40.50.12780">
    <property type="entry name" value="N-terminal domain of ligase-like"/>
    <property type="match status" value="1"/>
</dbReference>
<dbReference type="InterPro" id="IPR007534">
    <property type="entry name" value="LuxE"/>
</dbReference>
<dbReference type="OrthoDB" id="182577at2"/>
<feature type="domain" description="Acyl-protein synthetase LuxE" evidence="1">
    <location>
        <begin position="14"/>
        <end position="335"/>
    </location>
</feature>
<dbReference type="Pfam" id="PF04443">
    <property type="entry name" value="LuxE"/>
    <property type="match status" value="1"/>
</dbReference>
<dbReference type="EMBL" id="JAOTML010000003">
    <property type="protein sequence ID" value="MCY3053148.1"/>
    <property type="molecule type" value="Genomic_DNA"/>
</dbReference>
<dbReference type="Proteomes" id="UP000594771">
    <property type="component" value="Chromosome"/>
</dbReference>
<dbReference type="RefSeq" id="WP_060777931.1">
    <property type="nucleotide sequence ID" value="NZ_CAJHLF010000003.1"/>
</dbReference>
<evidence type="ECO:0000313" key="2">
    <source>
        <dbReference type="EMBL" id="MCY3053148.1"/>
    </source>
</evidence>
<gene>
    <name evidence="3" type="ORF">I6G68_07620</name>
    <name evidence="2" type="ORF">ODY43_04010</name>
</gene>
<evidence type="ECO:0000259" key="1">
    <source>
        <dbReference type="Pfam" id="PF04443"/>
    </source>
</evidence>
<protein>
    <recommendedName>
        <fullName evidence="1">Acyl-protein synthetase LuxE domain-containing protein</fullName>
    </recommendedName>
</protein>
<accession>A0A0X8FE31</accession>
<evidence type="ECO:0000313" key="4">
    <source>
        <dbReference type="Proteomes" id="UP000594771"/>
    </source>
</evidence>
<dbReference type="EMBL" id="CP065662">
    <property type="protein sequence ID" value="QPS01225.1"/>
    <property type="molecule type" value="Genomic_DNA"/>
</dbReference>
<keyword evidence="5" id="KW-1185">Reference proteome</keyword>
<dbReference type="KEGG" id="aun:AWM73_02430"/>
<name>A0A0X8FE31_9LACT</name>
<dbReference type="GeneID" id="35767394"/>
<dbReference type="InterPro" id="IPR042099">
    <property type="entry name" value="ANL_N_sf"/>
</dbReference>